<keyword evidence="9" id="KW-1185">Reference proteome</keyword>
<keyword evidence="5" id="KW-0564">Palmitate</keyword>
<protein>
    <submittedName>
        <fullName evidence="8">Entericidin A/B family lipoprotein</fullName>
    </submittedName>
</protein>
<organism evidence="8 9">
    <name type="scientific">Ottowia beijingensis</name>
    <dbReference type="NCBI Taxonomy" id="1207057"/>
    <lineage>
        <taxon>Bacteria</taxon>
        <taxon>Pseudomonadati</taxon>
        <taxon>Pseudomonadota</taxon>
        <taxon>Betaproteobacteria</taxon>
        <taxon>Burkholderiales</taxon>
        <taxon>Comamonadaceae</taxon>
        <taxon>Ottowia</taxon>
    </lineage>
</organism>
<keyword evidence="3 7" id="KW-0732">Signal</keyword>
<dbReference type="Pfam" id="PF08085">
    <property type="entry name" value="Entericidin"/>
    <property type="match status" value="1"/>
</dbReference>
<evidence type="ECO:0000256" key="7">
    <source>
        <dbReference type="SAM" id="SignalP"/>
    </source>
</evidence>
<gene>
    <name evidence="8" type="ORF">H0I39_00450</name>
</gene>
<comment type="similarity">
    <text evidence="1">Belongs to the EcnA/EcnB lipoprotein family.</text>
</comment>
<reference evidence="8 9" key="1">
    <citation type="submission" date="2020-07" db="EMBL/GenBank/DDBJ databases">
        <authorList>
            <person name="Maaloum M."/>
        </authorList>
    </citation>
    <scope>NUCLEOTIDE SEQUENCE [LARGE SCALE GENOMIC DNA]</scope>
    <source>
        <strain evidence="8 9">GCS-AN-3</strain>
    </source>
</reference>
<keyword evidence="4" id="KW-0472">Membrane</keyword>
<feature type="signal peptide" evidence="7">
    <location>
        <begin position="1"/>
        <end position="19"/>
    </location>
</feature>
<dbReference type="PROSITE" id="PS51257">
    <property type="entry name" value="PROKAR_LIPOPROTEIN"/>
    <property type="match status" value="1"/>
</dbReference>
<evidence type="ECO:0000313" key="8">
    <source>
        <dbReference type="EMBL" id="NZA00629.1"/>
    </source>
</evidence>
<dbReference type="InterPro" id="IPR012556">
    <property type="entry name" value="Entericidin"/>
</dbReference>
<dbReference type="RefSeq" id="WP_180549193.1">
    <property type="nucleotide sequence ID" value="NZ_JBHUEP010000012.1"/>
</dbReference>
<dbReference type="GO" id="GO:0016020">
    <property type="term" value="C:membrane"/>
    <property type="evidence" value="ECO:0007669"/>
    <property type="project" value="InterPro"/>
</dbReference>
<evidence type="ECO:0000256" key="1">
    <source>
        <dbReference type="ARBA" id="ARBA00010296"/>
    </source>
</evidence>
<evidence type="ECO:0000256" key="6">
    <source>
        <dbReference type="ARBA" id="ARBA00023288"/>
    </source>
</evidence>
<keyword evidence="2" id="KW-1003">Cell membrane</keyword>
<name>A0A853IX15_9BURK</name>
<accession>A0A853IX15</accession>
<feature type="chain" id="PRO_5032717430" evidence="7">
    <location>
        <begin position="20"/>
        <end position="47"/>
    </location>
</feature>
<evidence type="ECO:0000313" key="9">
    <source>
        <dbReference type="Proteomes" id="UP000589716"/>
    </source>
</evidence>
<evidence type="ECO:0000256" key="2">
    <source>
        <dbReference type="ARBA" id="ARBA00022475"/>
    </source>
</evidence>
<comment type="caution">
    <text evidence="8">The sequence shown here is derived from an EMBL/GenBank/DDBJ whole genome shotgun (WGS) entry which is preliminary data.</text>
</comment>
<evidence type="ECO:0000256" key="4">
    <source>
        <dbReference type="ARBA" id="ARBA00023136"/>
    </source>
</evidence>
<keyword evidence="6 8" id="KW-0449">Lipoprotein</keyword>
<sequence>MFKKIAATMAALAMVMGLAACNTVKGVGKDVERAGEGVQNAADKAKR</sequence>
<evidence type="ECO:0000256" key="3">
    <source>
        <dbReference type="ARBA" id="ARBA00022729"/>
    </source>
</evidence>
<proteinExistence type="inferred from homology"/>
<dbReference type="AlphaFoldDB" id="A0A853IX15"/>
<dbReference type="Proteomes" id="UP000589716">
    <property type="component" value="Unassembled WGS sequence"/>
</dbReference>
<dbReference type="GO" id="GO:0009636">
    <property type="term" value="P:response to toxic substance"/>
    <property type="evidence" value="ECO:0007669"/>
    <property type="project" value="InterPro"/>
</dbReference>
<evidence type="ECO:0000256" key="5">
    <source>
        <dbReference type="ARBA" id="ARBA00023139"/>
    </source>
</evidence>
<dbReference type="EMBL" id="JACCKX010000001">
    <property type="protein sequence ID" value="NZA00629.1"/>
    <property type="molecule type" value="Genomic_DNA"/>
</dbReference>